<protein>
    <submittedName>
        <fullName evidence="1">Uncharacterized protein</fullName>
    </submittedName>
</protein>
<dbReference type="EMBL" id="LUUB01000057">
    <property type="protein sequence ID" value="OAF09186.1"/>
    <property type="molecule type" value="Genomic_DNA"/>
</dbReference>
<evidence type="ECO:0000313" key="2">
    <source>
        <dbReference type="Proteomes" id="UP000076959"/>
    </source>
</evidence>
<gene>
    <name evidence="1" type="ORF">AYJ54_00060</name>
</gene>
<evidence type="ECO:0000313" key="1">
    <source>
        <dbReference type="EMBL" id="OAF09186.1"/>
    </source>
</evidence>
<name>A0A176YRL4_9BRAD</name>
<dbReference type="Proteomes" id="UP000076959">
    <property type="component" value="Unassembled WGS sequence"/>
</dbReference>
<dbReference type="STRING" id="1505087.AYJ54_00060"/>
<reference evidence="1 2" key="1">
    <citation type="submission" date="2016-03" db="EMBL/GenBank/DDBJ databases">
        <title>Draft Genome Sequence of the Strain BR 10245 (Bradyrhizobium sp.) isolated from nodules of Centrolobium paraense.</title>
        <authorList>
            <person name="Simoes-Araujo J.L.Sr."/>
            <person name="Barauna A.C."/>
            <person name="Silva K."/>
            <person name="Zilli J.E."/>
        </authorList>
    </citation>
    <scope>NUCLEOTIDE SEQUENCE [LARGE SCALE GENOMIC DNA]</scope>
    <source>
        <strain evidence="1 2">BR 10245</strain>
    </source>
</reference>
<sequence length="117" mass="13250">MMLMVSAMLAREDHDDRFLDRLFEPTQCTECCTSVHRADLRTEAASGNGRLGRKKNASMISGRALSCRIQCTRQTIFAYFQVLCASRSCAWRDVSQSIFDILITRSTRSAYGLRSKT</sequence>
<comment type="caution">
    <text evidence="1">The sequence shown here is derived from an EMBL/GenBank/DDBJ whole genome shotgun (WGS) entry which is preliminary data.</text>
</comment>
<proteinExistence type="predicted"/>
<dbReference type="AlphaFoldDB" id="A0A176YRL4"/>
<organism evidence="1 2">
    <name type="scientific">Bradyrhizobium centrolobii</name>
    <dbReference type="NCBI Taxonomy" id="1505087"/>
    <lineage>
        <taxon>Bacteria</taxon>
        <taxon>Pseudomonadati</taxon>
        <taxon>Pseudomonadota</taxon>
        <taxon>Alphaproteobacteria</taxon>
        <taxon>Hyphomicrobiales</taxon>
        <taxon>Nitrobacteraceae</taxon>
        <taxon>Bradyrhizobium</taxon>
    </lineage>
</organism>
<keyword evidence="2" id="KW-1185">Reference proteome</keyword>
<accession>A0A176YRL4</accession>